<evidence type="ECO:0000256" key="2">
    <source>
        <dbReference type="ARBA" id="ARBA00022475"/>
    </source>
</evidence>
<gene>
    <name evidence="9" type="primary">xrtF</name>
    <name evidence="9" type="ORF">H8R26_03620</name>
</gene>
<feature type="transmembrane region" description="Helical" evidence="8">
    <location>
        <begin position="148"/>
        <end position="170"/>
    </location>
</feature>
<keyword evidence="6 8" id="KW-1133">Transmembrane helix</keyword>
<evidence type="ECO:0000256" key="6">
    <source>
        <dbReference type="ARBA" id="ARBA00022989"/>
    </source>
</evidence>
<evidence type="ECO:0000256" key="7">
    <source>
        <dbReference type="ARBA" id="ARBA00023136"/>
    </source>
</evidence>
<proteinExistence type="predicted"/>
<evidence type="ECO:0000256" key="8">
    <source>
        <dbReference type="SAM" id="Phobius"/>
    </source>
</evidence>
<dbReference type="NCBIfam" id="TIGR04128">
    <property type="entry name" value="exoso_Fjoh_1448"/>
    <property type="match status" value="1"/>
</dbReference>
<reference evidence="9 10" key="1">
    <citation type="submission" date="2020-08" db="EMBL/GenBank/DDBJ databases">
        <title>Description of novel Flavobacterium F-400 isolate.</title>
        <authorList>
            <person name="Saticioglu I."/>
            <person name="Duman M."/>
            <person name="Altun S."/>
        </authorList>
    </citation>
    <scope>NUCLEOTIDE SEQUENCE [LARGE SCALE GENOMIC DNA]</scope>
    <source>
        <strain evidence="9 10">F-400</strain>
    </source>
</reference>
<keyword evidence="3" id="KW-0645">Protease</keyword>
<evidence type="ECO:0000256" key="1">
    <source>
        <dbReference type="ARBA" id="ARBA00004651"/>
    </source>
</evidence>
<dbReference type="RefSeq" id="WP_166133353.1">
    <property type="nucleotide sequence ID" value="NZ_JAAOBY010000001.1"/>
</dbReference>
<dbReference type="InterPro" id="IPR026323">
    <property type="entry name" value="Exosortase-related_prot_XrtF"/>
</dbReference>
<comment type="subcellular location">
    <subcellularLocation>
        <location evidence="1">Cell membrane</location>
        <topology evidence="1">Multi-pass membrane protein</topology>
    </subcellularLocation>
</comment>
<sequence>MKKYYYQYKPFLLFLGSFFLSYVVLTALYQYYLSGFEMNKVDGITKMVSNHTAWVLDCFTTNSFVTESSKHAYMKLMYQNHYVARIVEGCNAVSVLILFASFVISFSGRWAITIGYVLCGSVLIYVLNVLRIAALSALIFYYPAQEPLLHGVIFPLSIYGVVFLLWLIWVRKYSSYAA</sequence>
<dbReference type="Proteomes" id="UP000621670">
    <property type="component" value="Unassembled WGS sequence"/>
</dbReference>
<feature type="transmembrane region" description="Helical" evidence="8">
    <location>
        <begin position="82"/>
        <end position="104"/>
    </location>
</feature>
<keyword evidence="10" id="KW-1185">Reference proteome</keyword>
<organism evidence="9 10">
    <name type="scientific">Flavobacterium turcicum</name>
    <dbReference type="NCBI Taxonomy" id="2764718"/>
    <lineage>
        <taxon>Bacteria</taxon>
        <taxon>Pseudomonadati</taxon>
        <taxon>Bacteroidota</taxon>
        <taxon>Flavobacteriia</taxon>
        <taxon>Flavobacteriales</taxon>
        <taxon>Flavobacteriaceae</taxon>
        <taxon>Flavobacterium</taxon>
    </lineage>
</organism>
<evidence type="ECO:0000256" key="4">
    <source>
        <dbReference type="ARBA" id="ARBA00022692"/>
    </source>
</evidence>
<keyword evidence="7 8" id="KW-0472">Membrane</keyword>
<accession>A0ABR7JDD3</accession>
<evidence type="ECO:0000256" key="5">
    <source>
        <dbReference type="ARBA" id="ARBA00022801"/>
    </source>
</evidence>
<keyword evidence="2" id="KW-1003">Cell membrane</keyword>
<evidence type="ECO:0000256" key="3">
    <source>
        <dbReference type="ARBA" id="ARBA00022670"/>
    </source>
</evidence>
<keyword evidence="5" id="KW-0378">Hydrolase</keyword>
<feature type="transmembrane region" description="Helical" evidence="8">
    <location>
        <begin position="12"/>
        <end position="32"/>
    </location>
</feature>
<feature type="transmembrane region" description="Helical" evidence="8">
    <location>
        <begin position="116"/>
        <end position="142"/>
    </location>
</feature>
<name>A0ABR7JDD3_9FLAO</name>
<evidence type="ECO:0000313" key="9">
    <source>
        <dbReference type="EMBL" id="MBC5862500.1"/>
    </source>
</evidence>
<dbReference type="EMBL" id="JACRUM010000001">
    <property type="protein sequence ID" value="MBC5862500.1"/>
    <property type="molecule type" value="Genomic_DNA"/>
</dbReference>
<dbReference type="InterPro" id="IPR026392">
    <property type="entry name" value="Exo/Archaeosortase_dom"/>
</dbReference>
<evidence type="ECO:0000313" key="10">
    <source>
        <dbReference type="Proteomes" id="UP000621670"/>
    </source>
</evidence>
<protein>
    <submittedName>
        <fullName evidence="9">Exosortase family protein XrtF</fullName>
    </submittedName>
</protein>
<dbReference type="NCBIfam" id="TIGR04178">
    <property type="entry name" value="exo_archaeo"/>
    <property type="match status" value="1"/>
</dbReference>
<comment type="caution">
    <text evidence="9">The sequence shown here is derived from an EMBL/GenBank/DDBJ whole genome shotgun (WGS) entry which is preliminary data.</text>
</comment>
<keyword evidence="4 8" id="KW-0812">Transmembrane</keyword>